<dbReference type="EMBL" id="JACHXO010000004">
    <property type="protein sequence ID" value="MBB3195360.1"/>
    <property type="molecule type" value="Genomic_DNA"/>
</dbReference>
<protein>
    <submittedName>
        <fullName evidence="2">Uncharacterized protein</fullName>
    </submittedName>
</protein>
<reference evidence="2 3" key="1">
    <citation type="submission" date="2020-08" db="EMBL/GenBank/DDBJ databases">
        <title>Genomic Encyclopedia of Type Strains, Phase III (KMG-III): the genomes of soil and plant-associated and newly described type strains.</title>
        <authorList>
            <person name="Whitman W."/>
        </authorList>
    </citation>
    <scope>NUCLEOTIDE SEQUENCE [LARGE SCALE GENOMIC DNA]</scope>
    <source>
        <strain evidence="2 3">CECT 7247</strain>
    </source>
</reference>
<feature type="transmembrane region" description="Helical" evidence="1">
    <location>
        <begin position="57"/>
        <end position="74"/>
    </location>
</feature>
<name>A0ABR6GTB1_9BURK</name>
<keyword evidence="3" id="KW-1185">Reference proteome</keyword>
<comment type="caution">
    <text evidence="2">The sequence shown here is derived from an EMBL/GenBank/DDBJ whole genome shotgun (WGS) entry which is preliminary data.</text>
</comment>
<feature type="transmembrane region" description="Helical" evidence="1">
    <location>
        <begin position="26"/>
        <end position="45"/>
    </location>
</feature>
<feature type="transmembrane region" description="Helical" evidence="1">
    <location>
        <begin position="86"/>
        <end position="108"/>
    </location>
</feature>
<evidence type="ECO:0000313" key="3">
    <source>
        <dbReference type="Proteomes" id="UP000574369"/>
    </source>
</evidence>
<dbReference type="RefSeq" id="WP_184294807.1">
    <property type="nucleotide sequence ID" value="NZ_JACHXO010000004.1"/>
</dbReference>
<evidence type="ECO:0000313" key="2">
    <source>
        <dbReference type="EMBL" id="MBB3195360.1"/>
    </source>
</evidence>
<gene>
    <name evidence="2" type="ORF">FHS28_002763</name>
</gene>
<keyword evidence="1" id="KW-1133">Transmembrane helix</keyword>
<keyword evidence="1" id="KW-0472">Membrane</keyword>
<keyword evidence="1" id="KW-0812">Transmembrane</keyword>
<organism evidence="2 3">
    <name type="scientific">Roseateles terrae</name>
    <dbReference type="NCBI Taxonomy" id="431060"/>
    <lineage>
        <taxon>Bacteria</taxon>
        <taxon>Pseudomonadati</taxon>
        <taxon>Pseudomonadota</taxon>
        <taxon>Betaproteobacteria</taxon>
        <taxon>Burkholderiales</taxon>
        <taxon>Sphaerotilaceae</taxon>
        <taxon>Roseateles</taxon>
    </lineage>
</organism>
<evidence type="ECO:0000256" key="1">
    <source>
        <dbReference type="SAM" id="Phobius"/>
    </source>
</evidence>
<accession>A0ABR6GTB1</accession>
<sequence>MQGSFDNSRPTWRPHASGRVSGTHKFAACLYSAFVVLILISFWLSREPVSLSSFYPMSFFVVLAGTHWVLSNAADQQKDWARPFSVLLALPLLIATPIGSILGFILIANSLKRWKAPVH</sequence>
<proteinExistence type="predicted"/>
<dbReference type="Proteomes" id="UP000574369">
    <property type="component" value="Unassembled WGS sequence"/>
</dbReference>